<protein>
    <submittedName>
        <fullName evidence="1">Uncharacterized protein</fullName>
    </submittedName>
</protein>
<proteinExistence type="predicted"/>
<dbReference type="PANTHER" id="PTHR47863:SF4">
    <property type="entry name" value="RING_FYVE_PHD ZINC FINGER SUPERFAMILY PROTEIN"/>
    <property type="match status" value="1"/>
</dbReference>
<reference evidence="1 2" key="1">
    <citation type="journal article" date="2020" name="Mol. Plant">
        <title>The Chromosome-Based Rubber Tree Genome Provides New Insights into Spurge Genome Evolution and Rubber Biosynthesis.</title>
        <authorList>
            <person name="Liu J."/>
            <person name="Shi C."/>
            <person name="Shi C.C."/>
            <person name="Li W."/>
            <person name="Zhang Q.J."/>
            <person name="Zhang Y."/>
            <person name="Li K."/>
            <person name="Lu H.F."/>
            <person name="Shi C."/>
            <person name="Zhu S.T."/>
            <person name="Xiao Z.Y."/>
            <person name="Nan H."/>
            <person name="Yue Y."/>
            <person name="Zhu X.G."/>
            <person name="Wu Y."/>
            <person name="Hong X.N."/>
            <person name="Fan G.Y."/>
            <person name="Tong Y."/>
            <person name="Zhang D."/>
            <person name="Mao C.L."/>
            <person name="Liu Y.L."/>
            <person name="Hao S.J."/>
            <person name="Liu W.Q."/>
            <person name="Lv M.Q."/>
            <person name="Zhang H.B."/>
            <person name="Liu Y."/>
            <person name="Hu-Tang G.R."/>
            <person name="Wang J.P."/>
            <person name="Wang J.H."/>
            <person name="Sun Y.H."/>
            <person name="Ni S.B."/>
            <person name="Chen W.B."/>
            <person name="Zhang X.C."/>
            <person name="Jiao Y.N."/>
            <person name="Eichler E.E."/>
            <person name="Li G.H."/>
            <person name="Liu X."/>
            <person name="Gao L.Z."/>
        </authorList>
    </citation>
    <scope>NUCLEOTIDE SEQUENCE [LARGE SCALE GENOMIC DNA]</scope>
    <source>
        <strain evidence="2">cv. GT1</strain>
        <tissue evidence="1">Leaf</tissue>
    </source>
</reference>
<dbReference type="AlphaFoldDB" id="A0A6A6M3J0"/>
<comment type="caution">
    <text evidence="1">The sequence shown here is derived from an EMBL/GenBank/DDBJ whole genome shotgun (WGS) entry which is preliminary data.</text>
</comment>
<evidence type="ECO:0000313" key="2">
    <source>
        <dbReference type="Proteomes" id="UP000467840"/>
    </source>
</evidence>
<gene>
    <name evidence="1" type="ORF">GH714_032628</name>
</gene>
<name>A0A6A6M3J0_HEVBR</name>
<keyword evidence="2" id="KW-1185">Reference proteome</keyword>
<sequence>MTILARVRSRHGSGSLSPSKLQHLVEASPISPEDFGTSTREMIALRCLELYFGTDNEVANDVPSVTRPRRAFDFSESCEVVLDVITKETPESAYPDPSKWDIQPFIAHKRASRPKCTLEKLKDAILDGTHPYAASLAELGGLRMMVLVMAPEAEGRTVSLPLENKNGMMMEGFHTKVS</sequence>
<dbReference type="EMBL" id="JAAGAX010000008">
    <property type="protein sequence ID" value="KAF2307854.1"/>
    <property type="molecule type" value="Genomic_DNA"/>
</dbReference>
<organism evidence="1 2">
    <name type="scientific">Hevea brasiliensis</name>
    <name type="common">Para rubber tree</name>
    <name type="synonym">Siphonia brasiliensis</name>
    <dbReference type="NCBI Taxonomy" id="3981"/>
    <lineage>
        <taxon>Eukaryota</taxon>
        <taxon>Viridiplantae</taxon>
        <taxon>Streptophyta</taxon>
        <taxon>Embryophyta</taxon>
        <taxon>Tracheophyta</taxon>
        <taxon>Spermatophyta</taxon>
        <taxon>Magnoliopsida</taxon>
        <taxon>eudicotyledons</taxon>
        <taxon>Gunneridae</taxon>
        <taxon>Pentapetalae</taxon>
        <taxon>rosids</taxon>
        <taxon>fabids</taxon>
        <taxon>Malpighiales</taxon>
        <taxon>Euphorbiaceae</taxon>
        <taxon>Crotonoideae</taxon>
        <taxon>Micrandreae</taxon>
        <taxon>Hevea</taxon>
    </lineage>
</organism>
<dbReference type="PANTHER" id="PTHR47863">
    <property type="entry name" value="RING/FYVE/PHD ZINC FINGER SUPERFAMILY PROTEIN"/>
    <property type="match status" value="1"/>
</dbReference>
<dbReference type="Proteomes" id="UP000467840">
    <property type="component" value="Chromosome 9"/>
</dbReference>
<accession>A0A6A6M3J0</accession>
<evidence type="ECO:0000313" key="1">
    <source>
        <dbReference type="EMBL" id="KAF2307854.1"/>
    </source>
</evidence>